<evidence type="ECO:0000313" key="7">
    <source>
        <dbReference type="EMBL" id="KLU23205.1"/>
    </source>
</evidence>
<dbReference type="OrthoDB" id="9766486at2"/>
<gene>
    <name evidence="7" type="ORF">EOS_26640</name>
</gene>
<dbReference type="GO" id="GO:0004321">
    <property type="term" value="F:fatty-acyl-CoA synthase activity"/>
    <property type="evidence" value="ECO:0007669"/>
    <property type="project" value="TreeGrafter"/>
</dbReference>
<comment type="caution">
    <text evidence="7">The sequence shown here is derived from an EMBL/GenBank/DDBJ whole genome shotgun (WGS) entry which is preliminary data.</text>
</comment>
<feature type="domain" description="AMP-binding enzyme C-terminal" evidence="6">
    <location>
        <begin position="456"/>
        <end position="533"/>
    </location>
</feature>
<evidence type="ECO:0000259" key="6">
    <source>
        <dbReference type="Pfam" id="PF13193"/>
    </source>
</evidence>
<dbReference type="AlphaFoldDB" id="A0A0J1CRD8"/>
<dbReference type="InterPro" id="IPR020845">
    <property type="entry name" value="AMP-binding_CS"/>
</dbReference>
<dbReference type="GO" id="GO:0015645">
    <property type="term" value="F:fatty acid ligase activity"/>
    <property type="evidence" value="ECO:0007669"/>
    <property type="project" value="TreeGrafter"/>
</dbReference>
<evidence type="ECO:0000256" key="3">
    <source>
        <dbReference type="ARBA" id="ARBA00022741"/>
    </source>
</evidence>
<dbReference type="InterPro" id="IPR045851">
    <property type="entry name" value="AMP-bd_C_sf"/>
</dbReference>
<feature type="domain" description="AMP-dependent synthetase/ligase" evidence="5">
    <location>
        <begin position="58"/>
        <end position="405"/>
    </location>
</feature>
<dbReference type="PATRIC" id="fig|908627.4.peg.5944"/>
<dbReference type="GO" id="GO:0006633">
    <property type="term" value="P:fatty acid biosynthetic process"/>
    <property type="evidence" value="ECO:0007669"/>
    <property type="project" value="TreeGrafter"/>
</dbReference>
<protein>
    <submittedName>
        <fullName evidence="7">AMP-dependent synthetase</fullName>
    </submittedName>
</protein>
<dbReference type="PANTHER" id="PTHR43605">
    <property type="entry name" value="ACYL-COENZYME A SYNTHETASE"/>
    <property type="match status" value="1"/>
</dbReference>
<evidence type="ECO:0000256" key="2">
    <source>
        <dbReference type="ARBA" id="ARBA00022598"/>
    </source>
</evidence>
<evidence type="ECO:0000256" key="4">
    <source>
        <dbReference type="ARBA" id="ARBA00022840"/>
    </source>
</evidence>
<proteinExistence type="inferred from homology"/>
<dbReference type="GO" id="GO:0005524">
    <property type="term" value="F:ATP binding"/>
    <property type="evidence" value="ECO:0007669"/>
    <property type="project" value="UniProtKB-KW"/>
</dbReference>
<dbReference type="PANTHER" id="PTHR43605:SF10">
    <property type="entry name" value="ACYL-COA SYNTHETASE MEDIUM CHAIN FAMILY MEMBER 3"/>
    <property type="match status" value="1"/>
</dbReference>
<evidence type="ECO:0000313" key="8">
    <source>
        <dbReference type="Proteomes" id="UP000035963"/>
    </source>
</evidence>
<dbReference type="InterPro" id="IPR025110">
    <property type="entry name" value="AMP-bd_C"/>
</dbReference>
<organism evidence="7 8">
    <name type="scientific">Caballeronia mineralivorans PML1(12)</name>
    <dbReference type="NCBI Taxonomy" id="908627"/>
    <lineage>
        <taxon>Bacteria</taxon>
        <taxon>Pseudomonadati</taxon>
        <taxon>Pseudomonadota</taxon>
        <taxon>Betaproteobacteria</taxon>
        <taxon>Burkholderiales</taxon>
        <taxon>Burkholderiaceae</taxon>
        <taxon>Caballeronia</taxon>
    </lineage>
</organism>
<reference evidence="7 8" key="1">
    <citation type="journal article" date="2015" name="Genome Announc.">
        <title>Draft Genome Sequence of Burkholderia sp. Strain PML1(12), an Ectomycorrhizosphere-Inhabiting Bacterium with Effective Mineral-Weathering Ability.</title>
        <authorList>
            <person name="Uroz S."/>
            <person name="Oger P."/>
        </authorList>
    </citation>
    <scope>NUCLEOTIDE SEQUENCE [LARGE SCALE GENOMIC DNA]</scope>
    <source>
        <strain evidence="8">PML1(12)</strain>
    </source>
</reference>
<dbReference type="InterPro" id="IPR042099">
    <property type="entry name" value="ANL_N_sf"/>
</dbReference>
<comment type="similarity">
    <text evidence="1">Belongs to the ATP-dependent AMP-binding enzyme family.</text>
</comment>
<evidence type="ECO:0000259" key="5">
    <source>
        <dbReference type="Pfam" id="PF00501"/>
    </source>
</evidence>
<keyword evidence="4" id="KW-0067">ATP-binding</keyword>
<dbReference type="EMBL" id="AEJF01000159">
    <property type="protein sequence ID" value="KLU23205.1"/>
    <property type="molecule type" value="Genomic_DNA"/>
</dbReference>
<dbReference type="Proteomes" id="UP000035963">
    <property type="component" value="Unassembled WGS sequence"/>
</dbReference>
<dbReference type="Pfam" id="PF13193">
    <property type="entry name" value="AMP-binding_C"/>
    <property type="match status" value="1"/>
</dbReference>
<dbReference type="FunFam" id="3.30.300.30:FF:000028">
    <property type="entry name" value="AMP-dependent synthetase"/>
    <property type="match status" value="1"/>
</dbReference>
<dbReference type="Gene3D" id="3.30.300.30">
    <property type="match status" value="1"/>
</dbReference>
<dbReference type="Gene3D" id="3.40.50.12780">
    <property type="entry name" value="N-terminal domain of ligase-like"/>
    <property type="match status" value="1"/>
</dbReference>
<dbReference type="InterPro" id="IPR000873">
    <property type="entry name" value="AMP-dep_synth/lig_dom"/>
</dbReference>
<keyword evidence="2" id="KW-0436">Ligase</keyword>
<dbReference type="PROSITE" id="PS00455">
    <property type="entry name" value="AMP_BINDING"/>
    <property type="match status" value="1"/>
</dbReference>
<keyword evidence="8" id="KW-1185">Reference proteome</keyword>
<dbReference type="GO" id="GO:0016405">
    <property type="term" value="F:CoA-ligase activity"/>
    <property type="evidence" value="ECO:0007669"/>
    <property type="project" value="UniProtKB-ARBA"/>
</dbReference>
<dbReference type="GO" id="GO:0006637">
    <property type="term" value="P:acyl-CoA metabolic process"/>
    <property type="evidence" value="ECO:0007669"/>
    <property type="project" value="TreeGrafter"/>
</dbReference>
<accession>A0A0J1CRD8</accession>
<dbReference type="InterPro" id="IPR051087">
    <property type="entry name" value="Mitochondrial_ACSM"/>
</dbReference>
<name>A0A0J1CRD8_9BURK</name>
<evidence type="ECO:0000256" key="1">
    <source>
        <dbReference type="ARBA" id="ARBA00006432"/>
    </source>
</evidence>
<dbReference type="SUPFAM" id="SSF56801">
    <property type="entry name" value="Acetyl-CoA synthetase-like"/>
    <property type="match status" value="1"/>
</dbReference>
<keyword evidence="3" id="KW-0547">Nucleotide-binding</keyword>
<dbReference type="RefSeq" id="WP_047895183.1">
    <property type="nucleotide sequence ID" value="NZ_AEJF01000159.1"/>
</dbReference>
<sequence length="563" mass="62981">MASQAFLQARDFLLRHRDDYATAYKDFSWPQLTEFNWALDWFDEYARSNLDPALWVVEESGEETKLSYAELSARSNQLANWLRQHGVQRGDRILLMLPNQPALWETMLAAMKLGAVTIPATMLLTPADIAERMARGEVKHVIVASSETAKFDSIDKAKTRIAVAIPQNADLPEGWLNFADAFNESPSFEPDGKTLATDPRLLYFTSGTTSRPKLVLHSHQSYPVGHLSTMYWIGLKPGDVHLNISSPGWAKHAWSCVFAPWNAGATVFIYNTSRFSAKATLEALVKHQITTLCAPPTVWRMMIQEDLSAYKVHLREVVGAGESLNPEIIERVKRAWNLTLRDGFGQTETTAQIANSPGQPMKPGSMGRPLPGYRITLLDHDDNPAQEGELALILEPKPLGLMDGYVDDPSKSQQAMRGGHYRTGDVASIDADGYFTYVGRADDVFKAADYRISPFELESVLIEHPAVGEAAVVPSPDPLRLSVPKAFVALRSGYEPTKEIAGEILKFAAQKLAPYKRIRRIEFYELPKTISGKIRRVELRKAEEARGSDARRENEYWEEDFSA</sequence>
<dbReference type="Pfam" id="PF00501">
    <property type="entry name" value="AMP-binding"/>
    <property type="match status" value="1"/>
</dbReference>